<dbReference type="PANTHER" id="PTHR14677:SF20">
    <property type="entry name" value="ZINC FINGER AN1-TYPE CONTAINING 2A-RELATED"/>
    <property type="match status" value="1"/>
</dbReference>
<dbReference type="Pfam" id="PF25403">
    <property type="entry name" value="zf-C2H2_ZFAND2"/>
    <property type="match status" value="1"/>
</dbReference>
<evidence type="ECO:0000313" key="8">
    <source>
        <dbReference type="EnsemblMetazoa" id="HelroP124735"/>
    </source>
</evidence>
<keyword evidence="1" id="KW-0479">Metal-binding</keyword>
<dbReference type="GO" id="GO:0043161">
    <property type="term" value="P:proteasome-mediated ubiquitin-dependent protein catabolic process"/>
    <property type="evidence" value="ECO:0000318"/>
    <property type="project" value="GO_Central"/>
</dbReference>
<dbReference type="FunCoup" id="T1EH26">
    <property type="interactions" value="1293"/>
</dbReference>
<keyword evidence="9" id="KW-1185">Reference proteome</keyword>
<feature type="domain" description="AN1-type" evidence="6">
    <location>
        <begin position="97"/>
        <end position="139"/>
    </location>
</feature>
<dbReference type="STRING" id="6412.T1EH26"/>
<evidence type="ECO:0000256" key="4">
    <source>
        <dbReference type="ARBA" id="ARBA00022833"/>
    </source>
</evidence>
<dbReference type="Pfam" id="PF01428">
    <property type="entry name" value="zf-AN1"/>
    <property type="match status" value="2"/>
</dbReference>
<dbReference type="Gene3D" id="4.10.1110.10">
    <property type="entry name" value="AN1-like Zinc finger"/>
    <property type="match status" value="2"/>
</dbReference>
<proteinExistence type="predicted"/>
<evidence type="ECO:0000256" key="2">
    <source>
        <dbReference type="ARBA" id="ARBA00022737"/>
    </source>
</evidence>
<evidence type="ECO:0000256" key="3">
    <source>
        <dbReference type="ARBA" id="ARBA00022771"/>
    </source>
</evidence>
<sequence length="139" mass="16190">MELPNLGKNCSFWQCNKLDFLPVKCDACQNIFCKDHYSYVHHSCPNRHLRDNQIPMCPLCSKAVPVKFEKGETADQVVGRHIDNDCQSDAAEMKRKKVYNNRCNVKGCKQKEMIKFECYKCQLNFCLKHRLDIDHSCKG</sequence>
<reference evidence="9" key="1">
    <citation type="submission" date="2012-12" db="EMBL/GenBank/DDBJ databases">
        <authorList>
            <person name="Hellsten U."/>
            <person name="Grimwood J."/>
            <person name="Chapman J.A."/>
            <person name="Shapiro H."/>
            <person name="Aerts A."/>
            <person name="Otillar R.P."/>
            <person name="Terry A.Y."/>
            <person name="Boore J.L."/>
            <person name="Simakov O."/>
            <person name="Marletaz F."/>
            <person name="Cho S.-J."/>
            <person name="Edsinger-Gonzales E."/>
            <person name="Havlak P."/>
            <person name="Kuo D.-H."/>
            <person name="Larsson T."/>
            <person name="Lv J."/>
            <person name="Arendt D."/>
            <person name="Savage R."/>
            <person name="Osoegawa K."/>
            <person name="de Jong P."/>
            <person name="Lindberg D.R."/>
            <person name="Seaver E.C."/>
            <person name="Weisblat D.A."/>
            <person name="Putnam N.H."/>
            <person name="Grigoriev I.V."/>
            <person name="Rokhsar D.S."/>
        </authorList>
    </citation>
    <scope>NUCLEOTIDE SEQUENCE</scope>
</reference>
<dbReference type="OrthoDB" id="431929at2759"/>
<dbReference type="OMA" id="HIDNQCT"/>
<dbReference type="PROSITE" id="PS51039">
    <property type="entry name" value="ZF_AN1"/>
    <property type="match status" value="2"/>
</dbReference>
<dbReference type="GO" id="GO:0005783">
    <property type="term" value="C:endoplasmic reticulum"/>
    <property type="evidence" value="ECO:0000318"/>
    <property type="project" value="GO_Central"/>
</dbReference>
<evidence type="ECO:0000256" key="5">
    <source>
        <dbReference type="PROSITE-ProRule" id="PRU00449"/>
    </source>
</evidence>
<dbReference type="EMBL" id="KB095858">
    <property type="protein sequence ID" value="ESO10533.1"/>
    <property type="molecule type" value="Genomic_DNA"/>
</dbReference>
<gene>
    <name evidence="8" type="primary">20195876</name>
    <name evidence="7" type="ORF">HELRODRAFT_124735</name>
</gene>
<reference evidence="8" key="3">
    <citation type="submission" date="2015-06" db="UniProtKB">
        <authorList>
            <consortium name="EnsemblMetazoa"/>
        </authorList>
    </citation>
    <scope>IDENTIFICATION</scope>
</reference>
<dbReference type="GO" id="GO:0045047">
    <property type="term" value="P:protein targeting to ER"/>
    <property type="evidence" value="ECO:0000318"/>
    <property type="project" value="GO_Central"/>
</dbReference>
<evidence type="ECO:0000313" key="7">
    <source>
        <dbReference type="EMBL" id="ESO10533.1"/>
    </source>
</evidence>
<dbReference type="RefSeq" id="XP_009010802.1">
    <property type="nucleotide sequence ID" value="XM_009012554.1"/>
</dbReference>
<evidence type="ECO:0000259" key="6">
    <source>
        <dbReference type="PROSITE" id="PS51039"/>
    </source>
</evidence>
<dbReference type="SMART" id="SM00154">
    <property type="entry name" value="ZnF_AN1"/>
    <property type="match status" value="2"/>
</dbReference>
<dbReference type="InParanoid" id="T1EH26"/>
<keyword evidence="4" id="KW-0862">Zinc</keyword>
<dbReference type="KEGG" id="hro:HELRODRAFT_124735"/>
<dbReference type="HOGENOM" id="CLU_061621_3_1_1"/>
<protein>
    <recommendedName>
        <fullName evidence="6">AN1-type domain-containing protein</fullName>
    </recommendedName>
</protein>
<dbReference type="InterPro" id="IPR000058">
    <property type="entry name" value="Znf_AN1"/>
</dbReference>
<accession>T1EH26</accession>
<dbReference type="InterPro" id="IPR057357">
    <property type="entry name" value="Znf-C2H2_ZFAND2A/B"/>
</dbReference>
<keyword evidence="3 5" id="KW-0863">Zinc-finger</keyword>
<dbReference type="Proteomes" id="UP000015101">
    <property type="component" value="Unassembled WGS sequence"/>
</dbReference>
<reference evidence="7 9" key="2">
    <citation type="journal article" date="2013" name="Nature">
        <title>Insights into bilaterian evolution from three spiralian genomes.</title>
        <authorList>
            <person name="Simakov O."/>
            <person name="Marletaz F."/>
            <person name="Cho S.J."/>
            <person name="Edsinger-Gonzales E."/>
            <person name="Havlak P."/>
            <person name="Hellsten U."/>
            <person name="Kuo D.H."/>
            <person name="Larsson T."/>
            <person name="Lv J."/>
            <person name="Arendt D."/>
            <person name="Savage R."/>
            <person name="Osoegawa K."/>
            <person name="de Jong P."/>
            <person name="Grimwood J."/>
            <person name="Chapman J.A."/>
            <person name="Shapiro H."/>
            <person name="Aerts A."/>
            <person name="Otillar R.P."/>
            <person name="Terry A.Y."/>
            <person name="Boore J.L."/>
            <person name="Grigoriev I.V."/>
            <person name="Lindberg D.R."/>
            <person name="Seaver E.C."/>
            <person name="Weisblat D.A."/>
            <person name="Putnam N.H."/>
            <person name="Rokhsar D.S."/>
        </authorList>
    </citation>
    <scope>NUCLEOTIDE SEQUENCE</scope>
</reference>
<dbReference type="InterPro" id="IPR035896">
    <property type="entry name" value="AN1-like_Znf"/>
</dbReference>
<feature type="domain" description="AN1-type" evidence="6">
    <location>
        <begin position="4"/>
        <end position="52"/>
    </location>
</feature>
<dbReference type="EMBL" id="AMQM01002639">
    <property type="status" value="NOT_ANNOTATED_CDS"/>
    <property type="molecule type" value="Genomic_DNA"/>
</dbReference>
<dbReference type="GO" id="GO:0008270">
    <property type="term" value="F:zinc ion binding"/>
    <property type="evidence" value="ECO:0007669"/>
    <property type="project" value="UniProtKB-KW"/>
</dbReference>
<organism evidence="8 9">
    <name type="scientific">Helobdella robusta</name>
    <name type="common">Californian leech</name>
    <dbReference type="NCBI Taxonomy" id="6412"/>
    <lineage>
        <taxon>Eukaryota</taxon>
        <taxon>Metazoa</taxon>
        <taxon>Spiralia</taxon>
        <taxon>Lophotrochozoa</taxon>
        <taxon>Annelida</taxon>
        <taxon>Clitellata</taxon>
        <taxon>Hirudinea</taxon>
        <taxon>Rhynchobdellida</taxon>
        <taxon>Glossiphoniidae</taxon>
        <taxon>Helobdella</taxon>
    </lineage>
</organism>
<dbReference type="eggNOG" id="KOG3183">
    <property type="taxonomic scope" value="Eukaryota"/>
</dbReference>
<dbReference type="EnsemblMetazoa" id="HelroT124735">
    <property type="protein sequence ID" value="HelroP124735"/>
    <property type="gene ID" value="HelroG124735"/>
</dbReference>
<dbReference type="AlphaFoldDB" id="T1EH26"/>
<evidence type="ECO:0000256" key="1">
    <source>
        <dbReference type="ARBA" id="ARBA00022723"/>
    </source>
</evidence>
<dbReference type="GO" id="GO:0005737">
    <property type="term" value="C:cytoplasm"/>
    <property type="evidence" value="ECO:0000318"/>
    <property type="project" value="GO_Central"/>
</dbReference>
<evidence type="ECO:0000313" key="9">
    <source>
        <dbReference type="Proteomes" id="UP000015101"/>
    </source>
</evidence>
<keyword evidence="2" id="KW-0677">Repeat</keyword>
<dbReference type="SUPFAM" id="SSF118310">
    <property type="entry name" value="AN1-like Zinc finger"/>
    <property type="match status" value="2"/>
</dbReference>
<dbReference type="GeneID" id="20195876"/>
<name>T1EH26_HELRO</name>
<dbReference type="PANTHER" id="PTHR14677">
    <property type="entry name" value="ARSENITE INDUCUBLE RNA ASSOCIATED PROTEIN AIP-1-RELATED"/>
    <property type="match status" value="1"/>
</dbReference>
<dbReference type="CTD" id="20195876"/>